<reference evidence="1 2" key="1">
    <citation type="submission" date="2018-03" db="EMBL/GenBank/DDBJ databases">
        <title>Genomic Encyclopedia of Archaeal and Bacterial Type Strains, Phase II (KMG-II): from individual species to whole genera.</title>
        <authorList>
            <person name="Goeker M."/>
        </authorList>
    </citation>
    <scope>NUCLEOTIDE SEQUENCE [LARGE SCALE GENOMIC DNA]</scope>
    <source>
        <strain evidence="1 2">DSM 45348</strain>
    </source>
</reference>
<name>A0A2T0SBM6_9ACTN</name>
<dbReference type="PROSITE" id="PS51257">
    <property type="entry name" value="PROKAR_LIPOPROTEIN"/>
    <property type="match status" value="1"/>
</dbReference>
<dbReference type="Gene3D" id="2.50.20.20">
    <property type="match status" value="1"/>
</dbReference>
<dbReference type="RefSeq" id="WP_106126331.1">
    <property type="nucleotide sequence ID" value="NZ_PVZG01000004.1"/>
</dbReference>
<evidence type="ECO:0000313" key="2">
    <source>
        <dbReference type="Proteomes" id="UP000239209"/>
    </source>
</evidence>
<evidence type="ECO:0008006" key="3">
    <source>
        <dbReference type="Google" id="ProtNLM"/>
    </source>
</evidence>
<dbReference type="OrthoDB" id="4350224at2"/>
<dbReference type="AlphaFoldDB" id="A0A2T0SBM6"/>
<evidence type="ECO:0000313" key="1">
    <source>
        <dbReference type="EMBL" id="PRY30723.1"/>
    </source>
</evidence>
<sequence length="242" mass="24947">MRGILPKVASITLVAAAMTLAGCQNDKAGTTPPAGPAAPTGNGVAALTADEILQRATGALKAAKAYHAEGDIDLDGQPTGIDLTVDGENFTASLTSGKAKVDLLDVDGKRYMRPNEQFWATAMDAPKAKLLAKVIGDRWVTAAEGDQSFAELFSIGSAEEFLKPTGTLTKGTEKQIGGVPAIALEDQQATLYIATTGEPYPLRIGGKDGASQVLFSDFNAPAKPIEPPAPAQVIDLGALSGK</sequence>
<keyword evidence="2" id="KW-1185">Reference proteome</keyword>
<protein>
    <recommendedName>
        <fullName evidence="3">Lipoprotein LprG</fullName>
    </recommendedName>
</protein>
<accession>A0A2T0SBM6</accession>
<dbReference type="Proteomes" id="UP000239209">
    <property type="component" value="Unassembled WGS sequence"/>
</dbReference>
<proteinExistence type="predicted"/>
<gene>
    <name evidence="1" type="ORF">CLV70_104275</name>
</gene>
<organism evidence="1 2">
    <name type="scientific">Pseudosporangium ferrugineum</name>
    <dbReference type="NCBI Taxonomy" id="439699"/>
    <lineage>
        <taxon>Bacteria</taxon>
        <taxon>Bacillati</taxon>
        <taxon>Actinomycetota</taxon>
        <taxon>Actinomycetes</taxon>
        <taxon>Micromonosporales</taxon>
        <taxon>Micromonosporaceae</taxon>
        <taxon>Pseudosporangium</taxon>
    </lineage>
</organism>
<dbReference type="EMBL" id="PVZG01000004">
    <property type="protein sequence ID" value="PRY30723.1"/>
    <property type="molecule type" value="Genomic_DNA"/>
</dbReference>
<comment type="caution">
    <text evidence="1">The sequence shown here is derived from an EMBL/GenBank/DDBJ whole genome shotgun (WGS) entry which is preliminary data.</text>
</comment>